<proteinExistence type="inferred from homology"/>
<evidence type="ECO:0000313" key="8">
    <source>
        <dbReference type="Proteomes" id="UP001374803"/>
    </source>
</evidence>
<protein>
    <recommendedName>
        <fullName evidence="9">2-hydroxyacid dehydrogenase</fullName>
    </recommendedName>
</protein>
<evidence type="ECO:0000259" key="5">
    <source>
        <dbReference type="Pfam" id="PF00389"/>
    </source>
</evidence>
<dbReference type="RefSeq" id="WP_394831178.1">
    <property type="nucleotide sequence ID" value="NZ_CP089929.1"/>
</dbReference>
<name>A0ABZ2KS95_9BACT</name>
<keyword evidence="8" id="KW-1185">Reference proteome</keyword>
<dbReference type="InterPro" id="IPR036291">
    <property type="entry name" value="NAD(P)-bd_dom_sf"/>
</dbReference>
<dbReference type="PANTHER" id="PTHR42789">
    <property type="entry name" value="D-ISOMER SPECIFIC 2-HYDROXYACID DEHYDROGENASE FAMILY PROTEIN (AFU_ORTHOLOGUE AFUA_6G10090)"/>
    <property type="match status" value="1"/>
</dbReference>
<evidence type="ECO:0008006" key="9">
    <source>
        <dbReference type="Google" id="ProtNLM"/>
    </source>
</evidence>
<evidence type="ECO:0000256" key="2">
    <source>
        <dbReference type="ARBA" id="ARBA00023002"/>
    </source>
</evidence>
<sequence length="342" mass="35645">MTTILAAGDHFILPEIFEQGIRAAVPNTGSDVLRFHHYRTPWPAVPFGPVAEVSEGSGSEEALIAALEGADIMVANHAPLTERVIRASSLKFAVIARGGVTNANLAAARKAGVVVSHAPGRNAAATAEHAVALMMAVMRRIPEANAELHGGTWRGDLYEFGKCGRELGAAHVGLIGYGQIGSRVAAIVAGFGARVSVFDPYVDPRTLPAHVAPVGLDELLSTANVISLHARASAETHHIIDARAIARMPRGAIVINCARGSLLNQAALCDALESGHLFGAGLDVFDPEPIPPGDRLLSAPNLVVTPHIAGASRETAHTAARIAGEEVARFLAGAPLHHVMTT</sequence>
<evidence type="ECO:0000256" key="3">
    <source>
        <dbReference type="ARBA" id="ARBA00023027"/>
    </source>
</evidence>
<reference evidence="7" key="1">
    <citation type="submission" date="2021-12" db="EMBL/GenBank/DDBJ databases">
        <title>Discovery of the Pendulisporaceae a myxobacterial family with distinct sporulation behavior and unique specialized metabolism.</title>
        <authorList>
            <person name="Garcia R."/>
            <person name="Popoff A."/>
            <person name="Bader C.D."/>
            <person name="Loehr J."/>
            <person name="Walesch S."/>
            <person name="Walt C."/>
            <person name="Boldt J."/>
            <person name="Bunk B."/>
            <person name="Haeckl F.J.F.P.J."/>
            <person name="Gunesch A.P."/>
            <person name="Birkelbach J."/>
            <person name="Nuebel U."/>
            <person name="Pietschmann T."/>
            <person name="Bach T."/>
            <person name="Mueller R."/>
        </authorList>
    </citation>
    <scope>NUCLEOTIDE SEQUENCE</scope>
    <source>
        <strain evidence="7">MSr11367</strain>
    </source>
</reference>
<evidence type="ECO:0000259" key="6">
    <source>
        <dbReference type="Pfam" id="PF02826"/>
    </source>
</evidence>
<evidence type="ECO:0000313" key="7">
    <source>
        <dbReference type="EMBL" id="WXB01564.1"/>
    </source>
</evidence>
<gene>
    <name evidence="7" type="ORF">LVJ94_32170</name>
</gene>
<organism evidence="7 8">
    <name type="scientific">Pendulispora rubella</name>
    <dbReference type="NCBI Taxonomy" id="2741070"/>
    <lineage>
        <taxon>Bacteria</taxon>
        <taxon>Pseudomonadati</taxon>
        <taxon>Myxococcota</taxon>
        <taxon>Myxococcia</taxon>
        <taxon>Myxococcales</taxon>
        <taxon>Sorangiineae</taxon>
        <taxon>Pendulisporaceae</taxon>
        <taxon>Pendulispora</taxon>
    </lineage>
</organism>
<keyword evidence="3" id="KW-0520">NAD</keyword>
<feature type="domain" description="D-isomer specific 2-hydroxyacid dehydrogenase NAD-binding" evidence="6">
    <location>
        <begin position="131"/>
        <end position="309"/>
    </location>
</feature>
<keyword evidence="2 4" id="KW-0560">Oxidoreductase</keyword>
<dbReference type="PROSITE" id="PS00671">
    <property type="entry name" value="D_2_HYDROXYACID_DH_3"/>
    <property type="match status" value="1"/>
</dbReference>
<dbReference type="PANTHER" id="PTHR42789:SF1">
    <property type="entry name" value="D-ISOMER SPECIFIC 2-HYDROXYACID DEHYDROGENASE FAMILY PROTEIN (AFU_ORTHOLOGUE AFUA_6G10090)"/>
    <property type="match status" value="1"/>
</dbReference>
<evidence type="ECO:0000256" key="4">
    <source>
        <dbReference type="RuleBase" id="RU003719"/>
    </source>
</evidence>
<evidence type="ECO:0000256" key="1">
    <source>
        <dbReference type="ARBA" id="ARBA00005854"/>
    </source>
</evidence>
<comment type="similarity">
    <text evidence="1 4">Belongs to the D-isomer specific 2-hydroxyacid dehydrogenase family.</text>
</comment>
<dbReference type="InterPro" id="IPR029753">
    <property type="entry name" value="D-isomer_DH_CS"/>
</dbReference>
<feature type="domain" description="D-isomer specific 2-hydroxyacid dehydrogenase catalytic" evidence="5">
    <location>
        <begin position="57"/>
        <end position="339"/>
    </location>
</feature>
<dbReference type="Proteomes" id="UP001374803">
    <property type="component" value="Chromosome"/>
</dbReference>
<dbReference type="Pfam" id="PF00389">
    <property type="entry name" value="2-Hacid_dh"/>
    <property type="match status" value="1"/>
</dbReference>
<dbReference type="Pfam" id="PF02826">
    <property type="entry name" value="2-Hacid_dh_C"/>
    <property type="match status" value="1"/>
</dbReference>
<dbReference type="InterPro" id="IPR050857">
    <property type="entry name" value="D-2-hydroxyacid_DH"/>
</dbReference>
<dbReference type="EMBL" id="CP089983">
    <property type="protein sequence ID" value="WXB01564.1"/>
    <property type="molecule type" value="Genomic_DNA"/>
</dbReference>
<dbReference type="InterPro" id="IPR006139">
    <property type="entry name" value="D-isomer_2_OHA_DH_cat_dom"/>
</dbReference>
<accession>A0ABZ2KS95</accession>
<dbReference type="InterPro" id="IPR006140">
    <property type="entry name" value="D-isomer_DH_NAD-bd"/>
</dbReference>
<dbReference type="SUPFAM" id="SSF52283">
    <property type="entry name" value="Formate/glycerate dehydrogenase catalytic domain-like"/>
    <property type="match status" value="1"/>
</dbReference>
<dbReference type="SUPFAM" id="SSF51735">
    <property type="entry name" value="NAD(P)-binding Rossmann-fold domains"/>
    <property type="match status" value="1"/>
</dbReference>
<dbReference type="Gene3D" id="3.40.50.720">
    <property type="entry name" value="NAD(P)-binding Rossmann-like Domain"/>
    <property type="match status" value="2"/>
</dbReference>